<protein>
    <submittedName>
        <fullName evidence="10">Integral membrane protein</fullName>
    </submittedName>
    <submittedName>
        <fullName evidence="12">Threonine/serine exporter</fullName>
    </submittedName>
</protein>
<reference evidence="10 15" key="2">
    <citation type="submission" date="2016-03" db="EMBL/GenBank/DDBJ databases">
        <title>Spore heat resistance.</title>
        <authorList>
            <person name="Boekhorst J."/>
            <person name="Berendsen E.M."/>
            <person name="Wells-Bennik M.H."/>
            <person name="Kuipers O.P."/>
        </authorList>
    </citation>
    <scope>NUCLEOTIDE SEQUENCE [LARGE SCALE GENOMIC DNA]</scope>
    <source>
        <strain evidence="10 15">GS8</strain>
    </source>
</reference>
<reference evidence="11 13" key="1">
    <citation type="submission" date="2016-01" db="EMBL/GenBank/DDBJ databases">
        <title>Draft Genome Sequences of Seven Thermophilic Sporeformers Isolated from Foods.</title>
        <authorList>
            <person name="Berendsen E.M."/>
            <person name="Wells-Bennik M.H."/>
            <person name="Krawcyk A.O."/>
            <person name="De Jong A."/>
            <person name="Holsappel S."/>
            <person name="Eijlander R.T."/>
            <person name="Kuipers O.P."/>
        </authorList>
    </citation>
    <scope>NUCLEOTIDE SEQUENCE [LARGE SCALE GENOMIC DNA]</scope>
    <source>
        <strain evidence="11 13">B4109</strain>
    </source>
</reference>
<keyword evidence="2" id="KW-1003">Cell membrane</keyword>
<feature type="transmembrane region" description="Helical" evidence="8">
    <location>
        <begin position="77"/>
        <end position="97"/>
    </location>
</feature>
<dbReference type="GO" id="GO:0015744">
    <property type="term" value="P:succinate transport"/>
    <property type="evidence" value="ECO:0007669"/>
    <property type="project" value="TreeGrafter"/>
</dbReference>
<evidence type="ECO:0000256" key="6">
    <source>
        <dbReference type="ARBA" id="ARBA00023136"/>
    </source>
</evidence>
<evidence type="ECO:0000256" key="5">
    <source>
        <dbReference type="ARBA" id="ARBA00022989"/>
    </source>
</evidence>
<proteinExistence type="inferred from homology"/>
<dbReference type="GeneID" id="89612660"/>
<dbReference type="InterPro" id="IPR024528">
    <property type="entry name" value="ThrE_2"/>
</dbReference>
<keyword evidence="4 8" id="KW-0812">Transmembrane</keyword>
<comment type="similarity">
    <text evidence="7">Belongs to the ThrE exporter (TC 2.A.79) family.</text>
</comment>
<accession>A0A087LGL1</accession>
<dbReference type="EMBL" id="LUCS01000009">
    <property type="protein sequence ID" value="KAF6511885.1"/>
    <property type="molecule type" value="Genomic_DNA"/>
</dbReference>
<evidence type="ECO:0000313" key="10">
    <source>
        <dbReference type="EMBL" id="KAF6511885.1"/>
    </source>
</evidence>
<feature type="domain" description="Threonine/Serine exporter ThrE" evidence="9">
    <location>
        <begin position="5"/>
        <end position="133"/>
    </location>
</feature>
<dbReference type="Pfam" id="PF12821">
    <property type="entry name" value="ThrE_2"/>
    <property type="match status" value="1"/>
</dbReference>
<evidence type="ECO:0000313" key="11">
    <source>
        <dbReference type="EMBL" id="KYD20858.1"/>
    </source>
</evidence>
<dbReference type="Proteomes" id="UP000266922">
    <property type="component" value="Unassembled WGS sequence"/>
</dbReference>
<organism evidence="12 14">
    <name type="scientific">Geobacillus stearothermophilus</name>
    <name type="common">Bacillus stearothermophilus</name>
    <dbReference type="NCBI Taxonomy" id="1422"/>
    <lineage>
        <taxon>Bacteria</taxon>
        <taxon>Bacillati</taxon>
        <taxon>Bacillota</taxon>
        <taxon>Bacilli</taxon>
        <taxon>Bacillales</taxon>
        <taxon>Anoxybacillaceae</taxon>
        <taxon>Geobacillus</taxon>
    </lineage>
</organism>
<dbReference type="OrthoDB" id="9810047at2"/>
<keyword evidence="15" id="KW-1185">Reference proteome</keyword>
<evidence type="ECO:0000313" key="12">
    <source>
        <dbReference type="EMBL" id="RLQ13946.1"/>
    </source>
</evidence>
<dbReference type="PANTHER" id="PTHR34390:SF1">
    <property type="entry name" value="SUCCINATE TRANSPORTER SUBUNIT YJJB-RELATED"/>
    <property type="match status" value="1"/>
</dbReference>
<dbReference type="Proteomes" id="UP000773850">
    <property type="component" value="Unassembled WGS sequence"/>
</dbReference>
<keyword evidence="5 8" id="KW-1133">Transmembrane helix</keyword>
<evidence type="ECO:0000313" key="15">
    <source>
        <dbReference type="Proteomes" id="UP000773850"/>
    </source>
</evidence>
<dbReference type="AlphaFoldDB" id="A0A087LGL1"/>
<dbReference type="EMBL" id="LQYV01000143">
    <property type="protein sequence ID" value="KYD20858.1"/>
    <property type="molecule type" value="Genomic_DNA"/>
</dbReference>
<dbReference type="Proteomes" id="UP000075424">
    <property type="component" value="Unassembled WGS sequence"/>
</dbReference>
<evidence type="ECO:0000313" key="13">
    <source>
        <dbReference type="Proteomes" id="UP000075424"/>
    </source>
</evidence>
<evidence type="ECO:0000259" key="9">
    <source>
        <dbReference type="Pfam" id="PF12821"/>
    </source>
</evidence>
<evidence type="ECO:0000313" key="14">
    <source>
        <dbReference type="Proteomes" id="UP000266922"/>
    </source>
</evidence>
<comment type="subcellular location">
    <subcellularLocation>
        <location evidence="1">Cell membrane</location>
        <topology evidence="1">Multi-pass membrane protein</topology>
    </subcellularLocation>
</comment>
<reference evidence="12 14" key="3">
    <citation type="submission" date="2018-10" db="EMBL/GenBank/DDBJ databases">
        <title>Geobacillus stearothermophilus in processing lines of powdered infant formula.</title>
        <authorList>
            <person name="Rhee M.S."/>
            <person name="Choi I.-G."/>
            <person name="Cho T.J."/>
            <person name="Park B."/>
        </authorList>
    </citation>
    <scope>NUCLEOTIDE SEQUENCE [LARGE SCALE GENOMIC DNA]</scope>
    <source>
        <strain evidence="12 14">FHS-PPGT130</strain>
    </source>
</reference>
<feature type="transmembrane region" description="Helical" evidence="8">
    <location>
        <begin position="52"/>
        <end position="70"/>
    </location>
</feature>
<feature type="transmembrane region" description="Helical" evidence="8">
    <location>
        <begin position="109"/>
        <end position="130"/>
    </location>
</feature>
<dbReference type="RefSeq" id="WP_020754483.1">
    <property type="nucleotide sequence ID" value="NZ_CBCSGJ010000024.1"/>
</dbReference>
<dbReference type="GO" id="GO:0005886">
    <property type="term" value="C:plasma membrane"/>
    <property type="evidence" value="ECO:0007669"/>
    <property type="project" value="UniProtKB-SubCell"/>
</dbReference>
<keyword evidence="6 8" id="KW-0472">Membrane</keyword>
<evidence type="ECO:0000256" key="8">
    <source>
        <dbReference type="SAM" id="Phobius"/>
    </source>
</evidence>
<keyword evidence="3" id="KW-0997">Cell inner membrane</keyword>
<sequence>MIVMQLLLSFVASTLFGMIFNVPPRLLPHSGFVGMSGWAAYTFAVRSSVDSVIATFIAAFFVAFLSNAFARRYRAPATIFIVPGILPLVPGGTAFEAMRHVVMNDYNAAIPLAAKAFMISGAIAMGLIFSEVVNQLVKRRP</sequence>
<dbReference type="EMBL" id="RCTJ01000025">
    <property type="protein sequence ID" value="RLQ13946.1"/>
    <property type="molecule type" value="Genomic_DNA"/>
</dbReference>
<gene>
    <name evidence="11" type="ORF">B4109_0760</name>
    <name evidence="12" type="ORF">D9548_08665</name>
    <name evidence="10" type="ORF">GS8_184</name>
</gene>
<evidence type="ECO:0000256" key="7">
    <source>
        <dbReference type="ARBA" id="ARBA00034125"/>
    </source>
</evidence>
<name>A0A087LGL1_GEOSE</name>
<evidence type="ECO:0000256" key="3">
    <source>
        <dbReference type="ARBA" id="ARBA00022519"/>
    </source>
</evidence>
<evidence type="ECO:0000256" key="1">
    <source>
        <dbReference type="ARBA" id="ARBA00004651"/>
    </source>
</evidence>
<evidence type="ECO:0000256" key="2">
    <source>
        <dbReference type="ARBA" id="ARBA00022475"/>
    </source>
</evidence>
<dbReference type="InterPro" id="IPR050539">
    <property type="entry name" value="ThrE_Dicarb/AminoAcid_Exp"/>
</dbReference>
<evidence type="ECO:0000256" key="4">
    <source>
        <dbReference type="ARBA" id="ARBA00022692"/>
    </source>
</evidence>
<dbReference type="PATRIC" id="fig|1422.12.peg.933"/>
<dbReference type="PANTHER" id="PTHR34390">
    <property type="entry name" value="UPF0442 PROTEIN YJJB-RELATED"/>
    <property type="match status" value="1"/>
</dbReference>
<comment type="caution">
    <text evidence="12">The sequence shown here is derived from an EMBL/GenBank/DDBJ whole genome shotgun (WGS) entry which is preliminary data.</text>
</comment>